<feature type="DNA-binding region" description="H-T-H motif" evidence="5">
    <location>
        <begin position="75"/>
        <end position="94"/>
    </location>
</feature>
<dbReference type="PRINTS" id="PR00400">
    <property type="entry name" value="TETREPRESSOR"/>
</dbReference>
<keyword evidence="2" id="KW-0805">Transcription regulation</keyword>
<gene>
    <name evidence="7" type="ORF">DKK74_02010</name>
</gene>
<dbReference type="SUPFAM" id="SSF48498">
    <property type="entry name" value="Tetracyclin repressor-like, C-terminal domain"/>
    <property type="match status" value="1"/>
</dbReference>
<dbReference type="GO" id="GO:0003677">
    <property type="term" value="F:DNA binding"/>
    <property type="evidence" value="ECO:0007669"/>
    <property type="project" value="UniProtKB-UniRule"/>
</dbReference>
<keyword evidence="4" id="KW-0804">Transcription</keyword>
<dbReference type="GO" id="GO:0046677">
    <property type="term" value="P:response to antibiotic"/>
    <property type="evidence" value="ECO:0007669"/>
    <property type="project" value="InterPro"/>
</dbReference>
<evidence type="ECO:0000256" key="2">
    <source>
        <dbReference type="ARBA" id="ARBA00023015"/>
    </source>
</evidence>
<comment type="caution">
    <text evidence="7">The sequence shown here is derived from an EMBL/GenBank/DDBJ whole genome shotgun (WGS) entry which is preliminary data.</text>
</comment>
<dbReference type="InterPro" id="IPR001647">
    <property type="entry name" value="HTH_TetR"/>
</dbReference>
<keyword evidence="1" id="KW-0678">Repressor</keyword>
<name>A0A318MMD9_9BIFI</name>
<dbReference type="InterPro" id="IPR009057">
    <property type="entry name" value="Homeodomain-like_sf"/>
</dbReference>
<dbReference type="InterPro" id="IPR004111">
    <property type="entry name" value="Repressor_TetR_C"/>
</dbReference>
<keyword evidence="3 5" id="KW-0238">DNA-binding</keyword>
<protein>
    <recommendedName>
        <fullName evidence="6">HTH tetR-type domain-containing protein</fullName>
    </recommendedName>
</protein>
<evidence type="ECO:0000256" key="1">
    <source>
        <dbReference type="ARBA" id="ARBA00022491"/>
    </source>
</evidence>
<evidence type="ECO:0000313" key="7">
    <source>
        <dbReference type="EMBL" id="PXY89646.1"/>
    </source>
</evidence>
<evidence type="ECO:0000256" key="3">
    <source>
        <dbReference type="ARBA" id="ARBA00023125"/>
    </source>
</evidence>
<dbReference type="EMBL" id="QGLK01000001">
    <property type="protein sequence ID" value="PXY89646.1"/>
    <property type="molecule type" value="Genomic_DNA"/>
</dbReference>
<feature type="domain" description="HTH tetR-type" evidence="6">
    <location>
        <begin position="52"/>
        <end position="112"/>
    </location>
</feature>
<dbReference type="GO" id="GO:0045892">
    <property type="term" value="P:negative regulation of DNA-templated transcription"/>
    <property type="evidence" value="ECO:0007669"/>
    <property type="project" value="InterPro"/>
</dbReference>
<organism evidence="7 8">
    <name type="scientific">Bifidobacterium asteroides</name>
    <dbReference type="NCBI Taxonomy" id="1684"/>
    <lineage>
        <taxon>Bacteria</taxon>
        <taxon>Bacillati</taxon>
        <taxon>Actinomycetota</taxon>
        <taxon>Actinomycetes</taxon>
        <taxon>Bifidobacteriales</taxon>
        <taxon>Bifidobacteriaceae</taxon>
        <taxon>Bifidobacterium</taxon>
    </lineage>
</organism>
<evidence type="ECO:0000259" key="6">
    <source>
        <dbReference type="PROSITE" id="PS50977"/>
    </source>
</evidence>
<proteinExistence type="predicted"/>
<reference evidence="7 8" key="1">
    <citation type="submission" date="2018-05" db="EMBL/GenBank/DDBJ databases">
        <title>Reference genomes for bee gut microbiota database.</title>
        <authorList>
            <person name="Ellegaard K.M."/>
        </authorList>
    </citation>
    <scope>NUCLEOTIDE SEQUENCE [LARGE SCALE GENOMIC DNA]</scope>
    <source>
        <strain evidence="7 8">ESL0199</strain>
    </source>
</reference>
<evidence type="ECO:0000256" key="5">
    <source>
        <dbReference type="PROSITE-ProRule" id="PRU00335"/>
    </source>
</evidence>
<dbReference type="OrthoDB" id="329481at2"/>
<dbReference type="AlphaFoldDB" id="A0A318MMD9"/>
<dbReference type="InterPro" id="IPR036271">
    <property type="entry name" value="Tet_transcr_reg_TetR-rel_C_sf"/>
</dbReference>
<dbReference type="Pfam" id="PF02909">
    <property type="entry name" value="TetR_C_1"/>
    <property type="match status" value="1"/>
</dbReference>
<dbReference type="Gene3D" id="1.10.357.10">
    <property type="entry name" value="Tetracycline Repressor, domain 2"/>
    <property type="match status" value="1"/>
</dbReference>
<sequence length="261" mass="28829">MPEWRMYGLTCVSCWPSCSPWLFWQRYYSREEYSGRSEEGMADPPKAPVKTTLNRDYVLRSALYFVDEHGLEALNIRALGKQMGVSGPAIYRHVPSKAALLDGIVELIWQSATDLDSIPQGMGWRQALEEVMLQVHRTLLSHPRALPLMATHPINTDQSFHMVSTWLNQLTTHGLKIDSDTIHLLNSLAGLTLGSAIAQASPPVGGAGGRTNTELAKKLAEDTQGFDDLKRLFDSPGDGISALMETSYRKGLHALIAGWPA</sequence>
<evidence type="ECO:0000313" key="8">
    <source>
        <dbReference type="Proteomes" id="UP000248128"/>
    </source>
</evidence>
<accession>A0A318MMD9</accession>
<evidence type="ECO:0000256" key="4">
    <source>
        <dbReference type="ARBA" id="ARBA00023163"/>
    </source>
</evidence>
<dbReference type="Pfam" id="PF00440">
    <property type="entry name" value="TetR_N"/>
    <property type="match status" value="1"/>
</dbReference>
<dbReference type="SUPFAM" id="SSF46689">
    <property type="entry name" value="Homeodomain-like"/>
    <property type="match status" value="1"/>
</dbReference>
<dbReference type="InterPro" id="IPR003012">
    <property type="entry name" value="Tet_transcr_reg_TetR"/>
</dbReference>
<dbReference type="PROSITE" id="PS50977">
    <property type="entry name" value="HTH_TETR_2"/>
    <property type="match status" value="1"/>
</dbReference>
<dbReference type="Proteomes" id="UP000248128">
    <property type="component" value="Unassembled WGS sequence"/>
</dbReference>